<dbReference type="GO" id="GO:0000287">
    <property type="term" value="F:magnesium ion binding"/>
    <property type="evidence" value="ECO:0007669"/>
    <property type="project" value="UniProtKB-UniRule"/>
</dbReference>
<comment type="subunit">
    <text evidence="9">Homodimer.</text>
</comment>
<evidence type="ECO:0000256" key="7">
    <source>
        <dbReference type="ARBA" id="ARBA00022842"/>
    </source>
</evidence>
<reference evidence="10 11" key="1">
    <citation type="submission" date="2017-02" db="EMBL/GenBank/DDBJ databases">
        <title>Genomic diversity within the haloalkaliphilic genus Thioalkalivibrio.</title>
        <authorList>
            <person name="Ahn A.-C."/>
            <person name="Meier-Kolthoff J."/>
            <person name="Overmars L."/>
            <person name="Richter M."/>
            <person name="Woyke T."/>
            <person name="Sorokin D.Y."/>
            <person name="Muyzer G."/>
        </authorList>
    </citation>
    <scope>NUCLEOTIDE SEQUENCE [LARGE SCALE GENOMIC DNA]</scope>
    <source>
        <strain evidence="10 11">ALJD</strain>
    </source>
</reference>
<dbReference type="NCBIfam" id="TIGR00347">
    <property type="entry name" value="bioD"/>
    <property type="match status" value="1"/>
</dbReference>
<dbReference type="STRING" id="108003.B1C78_01595"/>
<dbReference type="Proteomes" id="UP000189462">
    <property type="component" value="Unassembled WGS sequence"/>
</dbReference>
<evidence type="ECO:0000256" key="1">
    <source>
        <dbReference type="ARBA" id="ARBA00022490"/>
    </source>
</evidence>
<comment type="caution">
    <text evidence="9">Lacks conserved residue(s) required for the propagation of feature annotation.</text>
</comment>
<dbReference type="PIRSF" id="PIRSF006755">
    <property type="entry name" value="DTB_synth"/>
    <property type="match status" value="1"/>
</dbReference>
<evidence type="ECO:0000313" key="11">
    <source>
        <dbReference type="Proteomes" id="UP000189462"/>
    </source>
</evidence>
<protein>
    <recommendedName>
        <fullName evidence="9">ATP-dependent dethiobiotin synthetase BioD</fullName>
        <ecNumber evidence="9">6.3.3.3</ecNumber>
    </recommendedName>
    <alternativeName>
        <fullName evidence="9">DTB synthetase</fullName>
        <shortName evidence="9">DTBS</shortName>
    </alternativeName>
    <alternativeName>
        <fullName evidence="9">Dethiobiotin synthase</fullName>
    </alternativeName>
</protein>
<gene>
    <name evidence="9" type="primary">bioD</name>
    <name evidence="10" type="ORF">B1C78_01595</name>
</gene>
<proteinExistence type="inferred from homology"/>
<name>A0A1V3NU56_9GAMM</name>
<keyword evidence="6 9" id="KW-0067">ATP-binding</keyword>
<keyword evidence="3 9" id="KW-0479">Metal-binding</keyword>
<dbReference type="PANTHER" id="PTHR43210">
    <property type="entry name" value="DETHIOBIOTIN SYNTHETASE"/>
    <property type="match status" value="1"/>
</dbReference>
<comment type="subcellular location">
    <subcellularLocation>
        <location evidence="9">Cytoplasm</location>
    </subcellularLocation>
</comment>
<comment type="caution">
    <text evidence="10">The sequence shown here is derived from an EMBL/GenBank/DDBJ whole genome shotgun (WGS) entry which is preliminary data.</text>
</comment>
<feature type="binding site" evidence="9">
    <location>
        <begin position="118"/>
        <end position="121"/>
    </location>
    <ligand>
        <name>ATP</name>
        <dbReference type="ChEBI" id="CHEBI:30616"/>
    </ligand>
</feature>
<feature type="binding site" evidence="9">
    <location>
        <position position="18"/>
    </location>
    <ligand>
        <name>Mg(2+)</name>
        <dbReference type="ChEBI" id="CHEBI:18420"/>
    </ligand>
</feature>
<dbReference type="EMBL" id="MVBK01000008">
    <property type="protein sequence ID" value="OOG28561.1"/>
    <property type="molecule type" value="Genomic_DNA"/>
</dbReference>
<feature type="binding site" evidence="9">
    <location>
        <begin position="14"/>
        <end position="19"/>
    </location>
    <ligand>
        <name>ATP</name>
        <dbReference type="ChEBI" id="CHEBI:30616"/>
    </ligand>
</feature>
<dbReference type="GO" id="GO:0009102">
    <property type="term" value="P:biotin biosynthetic process"/>
    <property type="evidence" value="ECO:0007669"/>
    <property type="project" value="UniProtKB-UniRule"/>
</dbReference>
<keyword evidence="5 9" id="KW-0093">Biotin biosynthesis</keyword>
<dbReference type="EC" id="6.3.3.3" evidence="9"/>
<keyword evidence="1 9" id="KW-0963">Cytoplasm</keyword>
<dbReference type="InterPro" id="IPR004472">
    <property type="entry name" value="DTB_synth_BioD"/>
</dbReference>
<feature type="binding site" evidence="9">
    <location>
        <position position="56"/>
    </location>
    <ligand>
        <name>Mg(2+)</name>
        <dbReference type="ChEBI" id="CHEBI:18420"/>
    </ligand>
</feature>
<feature type="binding site" evidence="9">
    <location>
        <position position="118"/>
    </location>
    <ligand>
        <name>Mg(2+)</name>
        <dbReference type="ChEBI" id="CHEBI:18420"/>
    </ligand>
</feature>
<dbReference type="GO" id="GO:0004141">
    <property type="term" value="F:dethiobiotin synthase activity"/>
    <property type="evidence" value="ECO:0007669"/>
    <property type="project" value="UniProtKB-UniRule"/>
</dbReference>
<dbReference type="GO" id="GO:0005524">
    <property type="term" value="F:ATP binding"/>
    <property type="evidence" value="ECO:0007669"/>
    <property type="project" value="UniProtKB-UniRule"/>
</dbReference>
<comment type="catalytic activity">
    <reaction evidence="9">
        <text>(7R,8S)-7,8-diammoniononanoate + CO2 + ATP = (4R,5S)-dethiobiotin + ADP + phosphate + 3 H(+)</text>
        <dbReference type="Rhea" id="RHEA:15805"/>
        <dbReference type="ChEBI" id="CHEBI:15378"/>
        <dbReference type="ChEBI" id="CHEBI:16526"/>
        <dbReference type="ChEBI" id="CHEBI:30616"/>
        <dbReference type="ChEBI" id="CHEBI:43474"/>
        <dbReference type="ChEBI" id="CHEBI:149469"/>
        <dbReference type="ChEBI" id="CHEBI:149473"/>
        <dbReference type="ChEBI" id="CHEBI:456216"/>
        <dbReference type="EC" id="6.3.3.3"/>
    </reaction>
</comment>
<feature type="active site" evidence="9">
    <location>
        <position position="39"/>
    </location>
</feature>
<dbReference type="Gene3D" id="3.40.50.300">
    <property type="entry name" value="P-loop containing nucleotide triphosphate hydrolases"/>
    <property type="match status" value="1"/>
</dbReference>
<comment type="similarity">
    <text evidence="9">Belongs to the dethiobiotin synthetase family.</text>
</comment>
<dbReference type="Pfam" id="PF13500">
    <property type="entry name" value="AAA_26"/>
    <property type="match status" value="1"/>
</dbReference>
<evidence type="ECO:0000256" key="9">
    <source>
        <dbReference type="HAMAP-Rule" id="MF_00336"/>
    </source>
</evidence>
<keyword evidence="2 9" id="KW-0436">Ligase</keyword>
<evidence type="ECO:0000256" key="8">
    <source>
        <dbReference type="ARBA" id="ARBA00047386"/>
    </source>
</evidence>
<dbReference type="OrthoDB" id="9802097at2"/>
<organism evidence="10 11">
    <name type="scientific">Thioalkalivibrio denitrificans</name>
    <dbReference type="NCBI Taxonomy" id="108003"/>
    <lineage>
        <taxon>Bacteria</taxon>
        <taxon>Pseudomonadati</taxon>
        <taxon>Pseudomonadota</taxon>
        <taxon>Gammaproteobacteria</taxon>
        <taxon>Chromatiales</taxon>
        <taxon>Ectothiorhodospiraceae</taxon>
        <taxon>Thioalkalivibrio</taxon>
    </lineage>
</organism>
<feature type="binding site" evidence="9">
    <location>
        <position position="43"/>
    </location>
    <ligand>
        <name>substrate</name>
    </ligand>
</feature>
<dbReference type="AlphaFoldDB" id="A0A1V3NU56"/>
<sequence length="225" mass="23664">MALNGFFITGTDTGVGKTVVACALIRALRAAGRHVDPRKPVESGCEPQGDALYPADGAALRDAAGDPLPDLSVVTPYRLRHALSPERAARLERRALNISALREACLSAHAPGATLVVEGAGGFYSPLARDGLNADLAQALGLPVILVAPDRLGVINHVLLTAEAIRNRGLDLALVVLSAHDTHGPEGMDNASDLVAYLDCPMLAFPRVAASGDGWHHFEDFVAQW</sequence>
<keyword evidence="4 9" id="KW-0547">Nucleotide-binding</keyword>
<evidence type="ECO:0000256" key="2">
    <source>
        <dbReference type="ARBA" id="ARBA00022598"/>
    </source>
</evidence>
<accession>A0A1V3NU56</accession>
<comment type="pathway">
    <text evidence="9">Cofactor biosynthesis; biotin biosynthesis; biotin from 7,8-diaminononanoate: step 1/2.</text>
</comment>
<feature type="binding site" evidence="9">
    <location>
        <position position="56"/>
    </location>
    <ligand>
        <name>ATP</name>
        <dbReference type="ChEBI" id="CHEBI:30616"/>
    </ligand>
</feature>
<comment type="catalytic activity">
    <reaction evidence="8">
        <text>(7R,8S)-8-amino-7-(carboxyamino)nonanoate + ATP = (4R,5S)-dethiobiotin + ADP + phosphate + H(+)</text>
        <dbReference type="Rhea" id="RHEA:63684"/>
        <dbReference type="ChEBI" id="CHEBI:15378"/>
        <dbReference type="ChEBI" id="CHEBI:30616"/>
        <dbReference type="ChEBI" id="CHEBI:43474"/>
        <dbReference type="ChEBI" id="CHEBI:149470"/>
        <dbReference type="ChEBI" id="CHEBI:149473"/>
        <dbReference type="ChEBI" id="CHEBI:456216"/>
    </reaction>
</comment>
<keyword evidence="7 9" id="KW-0460">Magnesium</keyword>
<comment type="function">
    <text evidence="9">Catalyzes a mechanistically unusual reaction, the ATP-dependent insertion of CO2 between the N7 and N8 nitrogen atoms of 7,8-diaminopelargonic acid (DAPA, also called 7,8-diammoniononanoate) to form a ureido ring.</text>
</comment>
<dbReference type="InterPro" id="IPR027417">
    <property type="entry name" value="P-loop_NTPase"/>
</dbReference>
<evidence type="ECO:0000256" key="5">
    <source>
        <dbReference type="ARBA" id="ARBA00022756"/>
    </source>
</evidence>
<dbReference type="RefSeq" id="WP_077277386.1">
    <property type="nucleotide sequence ID" value="NZ_MVBK01000008.1"/>
</dbReference>
<evidence type="ECO:0000256" key="6">
    <source>
        <dbReference type="ARBA" id="ARBA00022840"/>
    </source>
</evidence>
<dbReference type="UniPathway" id="UPA00078">
    <property type="reaction ID" value="UER00161"/>
</dbReference>
<dbReference type="SUPFAM" id="SSF52540">
    <property type="entry name" value="P-loop containing nucleoside triphosphate hydrolases"/>
    <property type="match status" value="1"/>
</dbReference>
<evidence type="ECO:0000256" key="3">
    <source>
        <dbReference type="ARBA" id="ARBA00022723"/>
    </source>
</evidence>
<dbReference type="GO" id="GO:0005829">
    <property type="term" value="C:cytosol"/>
    <property type="evidence" value="ECO:0007669"/>
    <property type="project" value="TreeGrafter"/>
</dbReference>
<dbReference type="PANTHER" id="PTHR43210:SF2">
    <property type="entry name" value="ATP-DEPENDENT DETHIOBIOTIN SYNTHETASE BIOD 2"/>
    <property type="match status" value="1"/>
</dbReference>
<dbReference type="CDD" id="cd03109">
    <property type="entry name" value="DTBS"/>
    <property type="match status" value="1"/>
</dbReference>
<keyword evidence="11" id="KW-1185">Reference proteome</keyword>
<evidence type="ECO:0000256" key="4">
    <source>
        <dbReference type="ARBA" id="ARBA00022741"/>
    </source>
</evidence>
<evidence type="ECO:0000313" key="10">
    <source>
        <dbReference type="EMBL" id="OOG28561.1"/>
    </source>
</evidence>
<comment type="cofactor">
    <cofactor evidence="9">
        <name>Mg(2+)</name>
        <dbReference type="ChEBI" id="CHEBI:18420"/>
    </cofactor>
</comment>
<feature type="binding site" evidence="9">
    <location>
        <begin position="206"/>
        <end position="208"/>
    </location>
    <ligand>
        <name>ATP</name>
        <dbReference type="ChEBI" id="CHEBI:30616"/>
    </ligand>
</feature>
<dbReference type="HAMAP" id="MF_00336">
    <property type="entry name" value="BioD"/>
    <property type="match status" value="1"/>
</dbReference>